<comment type="subcellular location">
    <subcellularLocation>
        <location evidence="1">Membrane</location>
        <topology evidence="1">Multi-pass membrane protein</topology>
    </subcellularLocation>
</comment>
<dbReference type="AlphaFoldDB" id="A0A9D4MPD1"/>
<feature type="transmembrane region" description="Helical" evidence="9">
    <location>
        <begin position="292"/>
        <end position="313"/>
    </location>
</feature>
<sequence length="364" mass="41601">MIMEPNYDYFRTEGQLETGVYIWIIVSPMLICFGLIGNTLSIIVLSKKRFAKMVSTTYLLGLSFVDMAVLIVGLLRQWVKYTFEYDVRFTYDAVCKIHAWLVYVLADCSVWILVMITVERVLATLLPHRSKSLCSNRAPKIVLFCIVIASLAVNVNILVGYRLVELNGNATHTSQCKPHDGGYEDFYDQTWHWIDLAKFSLVPFVILSSGNACIVYKVVQSGHKMMRSSTTSASTRGSTQQRNARTSNMSVLLVCLNVVFIVCTLPICIYFIGNRYWIPQEVPLHIKLKDPWWAVVNMLLYTNNACNFVMYCFMGSRFRNEVKTLFDCACAFTCMRKETETTSHTSDHTHSNGNSERREMHSNI</sequence>
<feature type="transmembrane region" description="Helical" evidence="9">
    <location>
        <begin position="99"/>
        <end position="121"/>
    </location>
</feature>
<reference evidence="11" key="1">
    <citation type="journal article" date="2019" name="bioRxiv">
        <title>The Genome of the Zebra Mussel, Dreissena polymorpha: A Resource for Invasive Species Research.</title>
        <authorList>
            <person name="McCartney M.A."/>
            <person name="Auch B."/>
            <person name="Kono T."/>
            <person name="Mallez S."/>
            <person name="Zhang Y."/>
            <person name="Obille A."/>
            <person name="Becker A."/>
            <person name="Abrahante J.E."/>
            <person name="Garbe J."/>
            <person name="Badalamenti J.P."/>
            <person name="Herman A."/>
            <person name="Mangelson H."/>
            <person name="Liachko I."/>
            <person name="Sullivan S."/>
            <person name="Sone E.D."/>
            <person name="Koren S."/>
            <person name="Silverstein K.A.T."/>
            <person name="Beckman K.B."/>
            <person name="Gohl D.M."/>
        </authorList>
    </citation>
    <scope>NUCLEOTIDE SEQUENCE</scope>
    <source>
        <strain evidence="11">Duluth1</strain>
        <tissue evidence="11">Whole animal</tissue>
    </source>
</reference>
<feature type="transmembrane region" description="Helical" evidence="9">
    <location>
        <begin position="57"/>
        <end position="79"/>
    </location>
</feature>
<feature type="domain" description="G-protein coupled receptors family 1 profile" evidence="10">
    <location>
        <begin position="37"/>
        <end position="311"/>
    </location>
</feature>
<dbReference type="GO" id="GO:0004930">
    <property type="term" value="F:G protein-coupled receptor activity"/>
    <property type="evidence" value="ECO:0007669"/>
    <property type="project" value="UniProtKB-KW"/>
</dbReference>
<dbReference type="EMBL" id="JAIWYP010000001">
    <property type="protein sequence ID" value="KAH3881362.1"/>
    <property type="molecule type" value="Genomic_DNA"/>
</dbReference>
<evidence type="ECO:0000256" key="3">
    <source>
        <dbReference type="ARBA" id="ARBA00022989"/>
    </source>
</evidence>
<accession>A0A9D4MPD1</accession>
<evidence type="ECO:0000256" key="1">
    <source>
        <dbReference type="ARBA" id="ARBA00004141"/>
    </source>
</evidence>
<keyword evidence="7" id="KW-0807">Transducer</keyword>
<evidence type="ECO:0000256" key="6">
    <source>
        <dbReference type="ARBA" id="ARBA00023170"/>
    </source>
</evidence>
<feature type="transmembrane region" description="Helical" evidence="9">
    <location>
        <begin position="20"/>
        <end position="45"/>
    </location>
</feature>
<evidence type="ECO:0000256" key="2">
    <source>
        <dbReference type="ARBA" id="ARBA00022692"/>
    </source>
</evidence>
<dbReference type="Pfam" id="PF00001">
    <property type="entry name" value="7tm_1"/>
    <property type="match status" value="1"/>
</dbReference>
<reference evidence="11" key="2">
    <citation type="submission" date="2020-11" db="EMBL/GenBank/DDBJ databases">
        <authorList>
            <person name="McCartney M.A."/>
            <person name="Auch B."/>
            <person name="Kono T."/>
            <person name="Mallez S."/>
            <person name="Becker A."/>
            <person name="Gohl D.M."/>
            <person name="Silverstein K.A.T."/>
            <person name="Koren S."/>
            <person name="Bechman K.B."/>
            <person name="Herman A."/>
            <person name="Abrahante J.E."/>
            <person name="Garbe J."/>
        </authorList>
    </citation>
    <scope>NUCLEOTIDE SEQUENCE</scope>
    <source>
        <strain evidence="11">Duluth1</strain>
        <tissue evidence="11">Whole animal</tissue>
    </source>
</reference>
<keyword evidence="3 9" id="KW-1133">Transmembrane helix</keyword>
<feature type="transmembrane region" description="Helical" evidence="9">
    <location>
        <begin position="141"/>
        <end position="164"/>
    </location>
</feature>
<dbReference type="InterPro" id="IPR017452">
    <property type="entry name" value="GPCR_Rhodpsn_7TM"/>
</dbReference>
<evidence type="ECO:0000256" key="8">
    <source>
        <dbReference type="SAM" id="MobiDB-lite"/>
    </source>
</evidence>
<organism evidence="11 12">
    <name type="scientific">Dreissena polymorpha</name>
    <name type="common">Zebra mussel</name>
    <name type="synonym">Mytilus polymorpha</name>
    <dbReference type="NCBI Taxonomy" id="45954"/>
    <lineage>
        <taxon>Eukaryota</taxon>
        <taxon>Metazoa</taxon>
        <taxon>Spiralia</taxon>
        <taxon>Lophotrochozoa</taxon>
        <taxon>Mollusca</taxon>
        <taxon>Bivalvia</taxon>
        <taxon>Autobranchia</taxon>
        <taxon>Heteroconchia</taxon>
        <taxon>Euheterodonta</taxon>
        <taxon>Imparidentia</taxon>
        <taxon>Neoheterodontei</taxon>
        <taxon>Myida</taxon>
        <taxon>Dreissenoidea</taxon>
        <taxon>Dreissenidae</taxon>
        <taxon>Dreissena</taxon>
    </lineage>
</organism>
<dbReference type="PROSITE" id="PS50262">
    <property type="entry name" value="G_PROTEIN_RECEP_F1_2"/>
    <property type="match status" value="1"/>
</dbReference>
<dbReference type="SUPFAM" id="SSF81321">
    <property type="entry name" value="Family A G protein-coupled receptor-like"/>
    <property type="match status" value="1"/>
</dbReference>
<dbReference type="PANTHER" id="PTHR24243">
    <property type="entry name" value="G-PROTEIN COUPLED RECEPTOR"/>
    <property type="match status" value="1"/>
</dbReference>
<evidence type="ECO:0000256" key="9">
    <source>
        <dbReference type="SAM" id="Phobius"/>
    </source>
</evidence>
<keyword evidence="6" id="KW-0675">Receptor</keyword>
<feature type="transmembrane region" description="Helical" evidence="9">
    <location>
        <begin position="201"/>
        <end position="219"/>
    </location>
</feature>
<evidence type="ECO:0000313" key="11">
    <source>
        <dbReference type="EMBL" id="KAH3881362.1"/>
    </source>
</evidence>
<protein>
    <recommendedName>
        <fullName evidence="10">G-protein coupled receptors family 1 profile domain-containing protein</fullName>
    </recommendedName>
</protein>
<dbReference type="PANTHER" id="PTHR24243:SF230">
    <property type="entry name" value="G-PROTEIN COUPLED RECEPTORS FAMILY 1 PROFILE DOMAIN-CONTAINING PROTEIN"/>
    <property type="match status" value="1"/>
</dbReference>
<dbReference type="PRINTS" id="PR00237">
    <property type="entry name" value="GPCRRHODOPSN"/>
</dbReference>
<dbReference type="GO" id="GO:0005886">
    <property type="term" value="C:plasma membrane"/>
    <property type="evidence" value="ECO:0007669"/>
    <property type="project" value="TreeGrafter"/>
</dbReference>
<name>A0A9D4MPD1_DREPO</name>
<keyword evidence="2 9" id="KW-0812">Transmembrane</keyword>
<evidence type="ECO:0000259" key="10">
    <source>
        <dbReference type="PROSITE" id="PS50262"/>
    </source>
</evidence>
<evidence type="ECO:0000313" key="12">
    <source>
        <dbReference type="Proteomes" id="UP000828390"/>
    </source>
</evidence>
<comment type="caution">
    <text evidence="11">The sequence shown here is derived from an EMBL/GenBank/DDBJ whole genome shotgun (WGS) entry which is preliminary data.</text>
</comment>
<dbReference type="Proteomes" id="UP000828390">
    <property type="component" value="Unassembled WGS sequence"/>
</dbReference>
<evidence type="ECO:0000256" key="4">
    <source>
        <dbReference type="ARBA" id="ARBA00023040"/>
    </source>
</evidence>
<dbReference type="CDD" id="cd14978">
    <property type="entry name" value="7tmA_FMRFamide_R-like"/>
    <property type="match status" value="1"/>
</dbReference>
<keyword evidence="4" id="KW-0297">G-protein coupled receptor</keyword>
<feature type="transmembrane region" description="Helical" evidence="9">
    <location>
        <begin position="251"/>
        <end position="272"/>
    </location>
</feature>
<evidence type="ECO:0000256" key="5">
    <source>
        <dbReference type="ARBA" id="ARBA00023136"/>
    </source>
</evidence>
<proteinExistence type="predicted"/>
<dbReference type="Gene3D" id="1.20.1070.10">
    <property type="entry name" value="Rhodopsin 7-helix transmembrane proteins"/>
    <property type="match status" value="1"/>
</dbReference>
<dbReference type="OrthoDB" id="9990906at2759"/>
<dbReference type="InterPro" id="IPR000276">
    <property type="entry name" value="GPCR_Rhodpsn"/>
</dbReference>
<keyword evidence="12" id="KW-1185">Reference proteome</keyword>
<gene>
    <name evidence="11" type="ORF">DPMN_005287</name>
</gene>
<keyword evidence="5 9" id="KW-0472">Membrane</keyword>
<evidence type="ECO:0000256" key="7">
    <source>
        <dbReference type="ARBA" id="ARBA00023224"/>
    </source>
</evidence>
<feature type="region of interest" description="Disordered" evidence="8">
    <location>
        <begin position="343"/>
        <end position="364"/>
    </location>
</feature>